<organism evidence="2 3">
    <name type="scientific">Paenibacillus lycopersici</name>
    <dbReference type="NCBI Taxonomy" id="2704462"/>
    <lineage>
        <taxon>Bacteria</taxon>
        <taxon>Bacillati</taxon>
        <taxon>Bacillota</taxon>
        <taxon>Bacilli</taxon>
        <taxon>Bacillales</taxon>
        <taxon>Paenibacillaceae</taxon>
        <taxon>Paenibacillus</taxon>
    </lineage>
</organism>
<gene>
    <name evidence="2" type="ORF">GXP70_26715</name>
</gene>
<proteinExistence type="predicted"/>
<evidence type="ECO:0000313" key="2">
    <source>
        <dbReference type="EMBL" id="QHT63199.1"/>
    </source>
</evidence>
<name>A0A6C0G5X2_9BACL</name>
<dbReference type="KEGG" id="plyc:GXP70_26715"/>
<keyword evidence="3" id="KW-1185">Reference proteome</keyword>
<evidence type="ECO:0000256" key="1">
    <source>
        <dbReference type="SAM" id="Phobius"/>
    </source>
</evidence>
<evidence type="ECO:0000313" key="3">
    <source>
        <dbReference type="Proteomes" id="UP000476064"/>
    </source>
</evidence>
<keyword evidence="1" id="KW-0812">Transmembrane</keyword>
<keyword evidence="1" id="KW-0472">Membrane</keyword>
<keyword evidence="1" id="KW-1133">Transmembrane helix</keyword>
<dbReference type="Proteomes" id="UP000476064">
    <property type="component" value="Chromosome"/>
</dbReference>
<accession>A0A6C0G5X2</accession>
<sequence>MAGETRRGGTRDKAIVAALLCIFIAGAAVLIGMQGQVGKPRAAAGRAVNSGTTARAHAGQVTEPLRIPLQEKEPGKPAAALPSRLHPTGATIARTGKLQDVRVQPPQTYRVTDEPLAARLYKALLSLDFVPEPDGYFCPMDAGISYEVQFAEDGKNVLHIRAAASGCRFVYSDDGSAYRENGEFRQALMDATGMNEEQLSGLPGAFRSQ</sequence>
<reference evidence="2 3" key="1">
    <citation type="submission" date="2020-01" db="EMBL/GenBank/DDBJ databases">
        <title>Paenibacillus sp. nov., isolated from tomato rhizosphere.</title>
        <authorList>
            <person name="Weon H.-Y."/>
            <person name="Lee S.A."/>
        </authorList>
    </citation>
    <scope>NUCLEOTIDE SEQUENCE [LARGE SCALE GENOMIC DNA]</scope>
    <source>
        <strain evidence="2 3">12200R-189</strain>
    </source>
</reference>
<dbReference type="AlphaFoldDB" id="A0A6C0G5X2"/>
<protein>
    <submittedName>
        <fullName evidence="2">Uncharacterized protein</fullName>
    </submittedName>
</protein>
<dbReference type="EMBL" id="CP048209">
    <property type="protein sequence ID" value="QHT63199.1"/>
    <property type="molecule type" value="Genomic_DNA"/>
</dbReference>
<dbReference type="RefSeq" id="WP_162359629.1">
    <property type="nucleotide sequence ID" value="NZ_CP048209.1"/>
</dbReference>
<feature type="transmembrane region" description="Helical" evidence="1">
    <location>
        <begin position="14"/>
        <end position="33"/>
    </location>
</feature>